<keyword evidence="3" id="KW-1185">Reference proteome</keyword>
<keyword evidence="1" id="KW-0812">Transmembrane</keyword>
<sequence length="185" mass="19422">MSALDRILLVILSLAGVGAGIVLLSLGIGVPGDWSAAVFNGVTAFPGDVYAVIAGIVLILLGVRFLFYRIGGARDGHAVVLSGDHGSIRISFDTVRELANRTGQTVRGVHDLDTRVRGGQTGVLLSIRVRALPDVDLAQMSAEIQRAVKSYVEQTAGVGVEKVFVHVVSLAGSPPPVKSTRAWVE</sequence>
<organism evidence="2 3">
    <name type="scientific">Alicyclobacillus cellulosilyticus</name>
    <dbReference type="NCBI Taxonomy" id="1003997"/>
    <lineage>
        <taxon>Bacteria</taxon>
        <taxon>Bacillati</taxon>
        <taxon>Bacillota</taxon>
        <taxon>Bacilli</taxon>
        <taxon>Bacillales</taxon>
        <taxon>Alicyclobacillaceae</taxon>
        <taxon>Alicyclobacillus</taxon>
    </lineage>
</organism>
<dbReference type="EMBL" id="BMOY01000002">
    <property type="protein sequence ID" value="GGI95894.1"/>
    <property type="molecule type" value="Genomic_DNA"/>
</dbReference>
<name>A0A917NGH1_9BACL</name>
<protein>
    <recommendedName>
        <fullName evidence="4">Alkaline shock family protein YloU</fullName>
    </recommendedName>
</protein>
<keyword evidence="1" id="KW-1133">Transmembrane helix</keyword>
<feature type="transmembrane region" description="Helical" evidence="1">
    <location>
        <begin position="49"/>
        <end position="67"/>
    </location>
</feature>
<evidence type="ECO:0008006" key="4">
    <source>
        <dbReference type="Google" id="ProtNLM"/>
    </source>
</evidence>
<evidence type="ECO:0000313" key="3">
    <source>
        <dbReference type="Proteomes" id="UP000637695"/>
    </source>
</evidence>
<comment type="caution">
    <text evidence="2">The sequence shown here is derived from an EMBL/GenBank/DDBJ whole genome shotgun (WGS) entry which is preliminary data.</text>
</comment>
<keyword evidence="1" id="KW-0472">Membrane</keyword>
<evidence type="ECO:0000256" key="1">
    <source>
        <dbReference type="SAM" id="Phobius"/>
    </source>
</evidence>
<reference evidence="2" key="2">
    <citation type="submission" date="2020-09" db="EMBL/GenBank/DDBJ databases">
        <authorList>
            <person name="Sun Q."/>
            <person name="Ohkuma M."/>
        </authorList>
    </citation>
    <scope>NUCLEOTIDE SEQUENCE</scope>
    <source>
        <strain evidence="2">JCM 18487</strain>
    </source>
</reference>
<proteinExistence type="predicted"/>
<feature type="transmembrane region" description="Helical" evidence="1">
    <location>
        <begin position="7"/>
        <end position="29"/>
    </location>
</feature>
<dbReference type="AlphaFoldDB" id="A0A917NGH1"/>
<reference evidence="2" key="1">
    <citation type="journal article" date="2014" name="Int. J. Syst. Evol. Microbiol.">
        <title>Complete genome sequence of Corynebacterium casei LMG S-19264T (=DSM 44701T), isolated from a smear-ripened cheese.</title>
        <authorList>
            <consortium name="US DOE Joint Genome Institute (JGI-PGF)"/>
            <person name="Walter F."/>
            <person name="Albersmeier A."/>
            <person name="Kalinowski J."/>
            <person name="Ruckert C."/>
        </authorList>
    </citation>
    <scope>NUCLEOTIDE SEQUENCE</scope>
    <source>
        <strain evidence="2">JCM 18487</strain>
    </source>
</reference>
<dbReference type="NCBIfam" id="NF033218">
    <property type="entry name" value="anchor_AmaP"/>
    <property type="match status" value="1"/>
</dbReference>
<gene>
    <name evidence="2" type="ORF">GCM10010885_01990</name>
</gene>
<dbReference type="Proteomes" id="UP000637695">
    <property type="component" value="Unassembled WGS sequence"/>
</dbReference>
<evidence type="ECO:0000313" key="2">
    <source>
        <dbReference type="EMBL" id="GGI95894.1"/>
    </source>
</evidence>
<dbReference type="RefSeq" id="WP_188880617.1">
    <property type="nucleotide sequence ID" value="NZ_BMOY01000002.1"/>
</dbReference>
<accession>A0A917NGH1</accession>